<dbReference type="PANTHER" id="PTHR43585:SF2">
    <property type="entry name" value="ATP-GRASP ENZYME FSQD"/>
    <property type="match status" value="1"/>
</dbReference>
<dbReference type="SMART" id="SM01209">
    <property type="entry name" value="GARS_A"/>
    <property type="match status" value="1"/>
</dbReference>
<dbReference type="AlphaFoldDB" id="A0A9D0ZI00"/>
<gene>
    <name evidence="7" type="ORF">IAD32_07015</name>
</gene>
<dbReference type="InterPro" id="IPR040570">
    <property type="entry name" value="LAL_C2"/>
</dbReference>
<dbReference type="PROSITE" id="PS50975">
    <property type="entry name" value="ATP_GRASP"/>
    <property type="match status" value="1"/>
</dbReference>
<accession>A0A9D0ZI00</accession>
<dbReference type="InterPro" id="IPR013815">
    <property type="entry name" value="ATP_grasp_subdomain_1"/>
</dbReference>
<evidence type="ECO:0000256" key="3">
    <source>
        <dbReference type="ARBA" id="ARBA00022741"/>
    </source>
</evidence>
<dbReference type="Gene3D" id="3.40.50.20">
    <property type="match status" value="1"/>
</dbReference>
<evidence type="ECO:0000256" key="4">
    <source>
        <dbReference type="ARBA" id="ARBA00022840"/>
    </source>
</evidence>
<dbReference type="Gene3D" id="3.30.470.20">
    <property type="entry name" value="ATP-grasp fold, B domain"/>
    <property type="match status" value="1"/>
</dbReference>
<organism evidence="7 8">
    <name type="scientific">Candidatus Scatavimonas merdigallinarum</name>
    <dbReference type="NCBI Taxonomy" id="2840914"/>
    <lineage>
        <taxon>Bacteria</taxon>
        <taxon>Bacillati</taxon>
        <taxon>Bacillota</taxon>
        <taxon>Clostridia</taxon>
        <taxon>Eubacteriales</taxon>
        <taxon>Oscillospiraceae</taxon>
        <taxon>Oscillospiraceae incertae sedis</taxon>
        <taxon>Candidatus Scatavimonas</taxon>
    </lineage>
</organism>
<protein>
    <submittedName>
        <fullName evidence="7">ATP-grasp domain-containing protein</fullName>
    </submittedName>
</protein>
<name>A0A9D0ZI00_9FIRM</name>
<evidence type="ECO:0000256" key="1">
    <source>
        <dbReference type="ARBA" id="ARBA00001936"/>
    </source>
</evidence>
<dbReference type="GO" id="GO:0046872">
    <property type="term" value="F:metal ion binding"/>
    <property type="evidence" value="ECO:0007669"/>
    <property type="project" value="InterPro"/>
</dbReference>
<keyword evidence="4 5" id="KW-0067">ATP-binding</keyword>
<dbReference type="SUPFAM" id="SSF56059">
    <property type="entry name" value="Glutathione synthetase ATP-binding domain-like"/>
    <property type="match status" value="1"/>
</dbReference>
<evidence type="ECO:0000256" key="5">
    <source>
        <dbReference type="PROSITE-ProRule" id="PRU00409"/>
    </source>
</evidence>
<keyword evidence="2" id="KW-0436">Ligase</keyword>
<dbReference type="Pfam" id="PF01071">
    <property type="entry name" value="GARS_A"/>
    <property type="match status" value="1"/>
</dbReference>
<evidence type="ECO:0000313" key="7">
    <source>
        <dbReference type="EMBL" id="HIQ81018.1"/>
    </source>
</evidence>
<dbReference type="Pfam" id="PF18603">
    <property type="entry name" value="LAL_C2"/>
    <property type="match status" value="1"/>
</dbReference>
<dbReference type="EMBL" id="DVFW01000031">
    <property type="protein sequence ID" value="HIQ81018.1"/>
    <property type="molecule type" value="Genomic_DNA"/>
</dbReference>
<dbReference type="Gene3D" id="3.30.1490.20">
    <property type="entry name" value="ATP-grasp fold, A domain"/>
    <property type="match status" value="1"/>
</dbReference>
<evidence type="ECO:0000313" key="8">
    <source>
        <dbReference type="Proteomes" id="UP000886787"/>
    </source>
</evidence>
<evidence type="ECO:0000259" key="6">
    <source>
        <dbReference type="PROSITE" id="PS50975"/>
    </source>
</evidence>
<dbReference type="Proteomes" id="UP000886787">
    <property type="component" value="Unassembled WGS sequence"/>
</dbReference>
<dbReference type="GO" id="GO:0016874">
    <property type="term" value="F:ligase activity"/>
    <property type="evidence" value="ECO:0007669"/>
    <property type="project" value="UniProtKB-KW"/>
</dbReference>
<dbReference type="PANTHER" id="PTHR43585">
    <property type="entry name" value="FUMIPYRROLE BIOSYNTHESIS PROTEIN C"/>
    <property type="match status" value="1"/>
</dbReference>
<dbReference type="InterPro" id="IPR020561">
    <property type="entry name" value="PRibGlycinamid_synth_ATP-grasp"/>
</dbReference>
<comment type="cofactor">
    <cofactor evidence="1">
        <name>Mn(2+)</name>
        <dbReference type="ChEBI" id="CHEBI:29035"/>
    </cofactor>
</comment>
<dbReference type="GO" id="GO:0005524">
    <property type="term" value="F:ATP binding"/>
    <property type="evidence" value="ECO:0007669"/>
    <property type="project" value="UniProtKB-UniRule"/>
</dbReference>
<reference evidence="7" key="2">
    <citation type="journal article" date="2021" name="PeerJ">
        <title>Extensive microbial diversity within the chicken gut microbiome revealed by metagenomics and culture.</title>
        <authorList>
            <person name="Gilroy R."/>
            <person name="Ravi A."/>
            <person name="Getino M."/>
            <person name="Pursley I."/>
            <person name="Horton D.L."/>
            <person name="Alikhan N.F."/>
            <person name="Baker D."/>
            <person name="Gharbi K."/>
            <person name="Hall N."/>
            <person name="Watson M."/>
            <person name="Adriaenssens E.M."/>
            <person name="Foster-Nyarko E."/>
            <person name="Jarju S."/>
            <person name="Secka A."/>
            <person name="Antonio M."/>
            <person name="Oren A."/>
            <person name="Chaudhuri R.R."/>
            <person name="La Ragione R."/>
            <person name="Hildebrand F."/>
            <person name="Pallen M.J."/>
        </authorList>
    </citation>
    <scope>NUCLEOTIDE SEQUENCE</scope>
    <source>
        <strain evidence="7">ChiSjej1B19-3389</strain>
    </source>
</reference>
<dbReference type="InterPro" id="IPR011761">
    <property type="entry name" value="ATP-grasp"/>
</dbReference>
<proteinExistence type="predicted"/>
<evidence type="ECO:0000256" key="2">
    <source>
        <dbReference type="ARBA" id="ARBA00022598"/>
    </source>
</evidence>
<feature type="domain" description="ATP-grasp" evidence="6">
    <location>
        <begin position="108"/>
        <end position="300"/>
    </location>
</feature>
<sequence>MGKKLMILGAGRGQVGLIQTAKKLGYTTVVTSIPGNYPGFAYADEICHADISNPQQVSQAAMRLGVSGIATACLDTGVPALGYACEQNRLNGLSERSAKLCGDKLLMKTAFMEKGVNTARFKKVSSLEDMERVLEVLHLPLIIKAVDLQGSRGIFIARTREELLDGYEKAMHETKKDFCIIEEFIEGYEFGAQAFVVDHKVLFILPCGDETYMAGTAIPVGHYAPLQLEEDVLQQVYEQVSLAISAVELNNCAVNIDMILKDKKVYMIELTGRIGANCLPELTSIYYGVDIYRMIIDTALGKNPEAYFHAAKKKPTPCYAKMLLSEKSGTIQKIINQNGDHSDIVETTFFVHEGDTINRFSNSRDCLGQVIVKGNTLEECEKLITKVVSNIQFVLE</sequence>
<keyword evidence="3 5" id="KW-0547">Nucleotide-binding</keyword>
<comment type="caution">
    <text evidence="7">The sequence shown here is derived from an EMBL/GenBank/DDBJ whole genome shotgun (WGS) entry which is preliminary data.</text>
</comment>
<dbReference type="InterPro" id="IPR052032">
    <property type="entry name" value="ATP-dep_AA_Ligase"/>
</dbReference>
<reference evidence="7" key="1">
    <citation type="submission" date="2020-10" db="EMBL/GenBank/DDBJ databases">
        <authorList>
            <person name="Gilroy R."/>
        </authorList>
    </citation>
    <scope>NUCLEOTIDE SEQUENCE</scope>
    <source>
        <strain evidence="7">ChiSjej1B19-3389</strain>
    </source>
</reference>